<evidence type="ECO:0000256" key="1">
    <source>
        <dbReference type="SAM" id="Phobius"/>
    </source>
</evidence>
<name>A0A6C0I7M2_9ZZZZ</name>
<proteinExistence type="predicted"/>
<sequence length="113" mass="12958">MSESILLCPHTALLLSSTLFAYHHTYQFLLQRSVPNFLFMMGAFTSIWNHGAQSSYYLMILDRVYMVFLILYSQNPHFLIPGGMFILSKYSKTFGTELHLCAHATASYIATYT</sequence>
<evidence type="ECO:0000313" key="2">
    <source>
        <dbReference type="EMBL" id="QHT88367.1"/>
    </source>
</evidence>
<dbReference type="AlphaFoldDB" id="A0A6C0I7M2"/>
<reference evidence="2" key="1">
    <citation type="journal article" date="2020" name="Nature">
        <title>Giant virus diversity and host interactions through global metagenomics.</title>
        <authorList>
            <person name="Schulz F."/>
            <person name="Roux S."/>
            <person name="Paez-Espino D."/>
            <person name="Jungbluth S."/>
            <person name="Walsh D.A."/>
            <person name="Denef V.J."/>
            <person name="McMahon K.D."/>
            <person name="Konstantinidis K.T."/>
            <person name="Eloe-Fadrosh E.A."/>
            <person name="Kyrpides N.C."/>
            <person name="Woyke T."/>
        </authorList>
    </citation>
    <scope>NUCLEOTIDE SEQUENCE</scope>
    <source>
        <strain evidence="2">GVMAG-M-3300023184-50</strain>
    </source>
</reference>
<keyword evidence="1" id="KW-1133">Transmembrane helix</keyword>
<protein>
    <submittedName>
        <fullName evidence="2">Uncharacterized protein</fullName>
    </submittedName>
</protein>
<keyword evidence="1" id="KW-0812">Transmembrane</keyword>
<accession>A0A6C0I7M2</accession>
<feature type="transmembrane region" description="Helical" evidence="1">
    <location>
        <begin position="37"/>
        <end position="59"/>
    </location>
</feature>
<dbReference type="EMBL" id="MN740115">
    <property type="protein sequence ID" value="QHT88367.1"/>
    <property type="molecule type" value="Genomic_DNA"/>
</dbReference>
<keyword evidence="1" id="KW-0472">Membrane</keyword>
<organism evidence="2">
    <name type="scientific">viral metagenome</name>
    <dbReference type="NCBI Taxonomy" id="1070528"/>
    <lineage>
        <taxon>unclassified sequences</taxon>
        <taxon>metagenomes</taxon>
        <taxon>organismal metagenomes</taxon>
    </lineage>
</organism>